<dbReference type="InterPro" id="IPR048394">
    <property type="entry name" value="FakA-like_M"/>
</dbReference>
<comment type="caution">
    <text evidence="3">The sequence shown here is derived from an EMBL/GenBank/DDBJ whole genome shotgun (WGS) entry which is preliminary data.</text>
</comment>
<dbReference type="SMART" id="SM01121">
    <property type="entry name" value="Dak1_2"/>
    <property type="match status" value="1"/>
</dbReference>
<dbReference type="Pfam" id="PF02734">
    <property type="entry name" value="Dak2"/>
    <property type="match status" value="1"/>
</dbReference>
<dbReference type="NCBIfam" id="TIGR00762">
    <property type="entry name" value="DegV"/>
    <property type="match status" value="1"/>
</dbReference>
<keyword evidence="1" id="KW-0446">Lipid-binding</keyword>
<dbReference type="Pfam" id="PF21645">
    <property type="entry name" value="FakA-like_M"/>
    <property type="match status" value="1"/>
</dbReference>
<dbReference type="PANTHER" id="PTHR33434">
    <property type="entry name" value="DEGV DOMAIN-CONTAINING PROTEIN DR_1986-RELATED"/>
    <property type="match status" value="1"/>
</dbReference>
<dbReference type="InterPro" id="IPR050270">
    <property type="entry name" value="DegV_domain_contain"/>
</dbReference>
<dbReference type="RefSeq" id="WP_343184369.1">
    <property type="nucleotide sequence ID" value="NZ_JBCITM010000001.1"/>
</dbReference>
<dbReference type="Pfam" id="PF02645">
    <property type="entry name" value="DegV"/>
    <property type="match status" value="1"/>
</dbReference>
<name>A0ABU9VP91_9CLOT</name>
<feature type="domain" description="DhaL" evidence="2">
    <location>
        <begin position="9"/>
        <end position="199"/>
    </location>
</feature>
<dbReference type="SMART" id="SM01120">
    <property type="entry name" value="Dak2"/>
    <property type="match status" value="1"/>
</dbReference>
<dbReference type="Proteomes" id="UP001407405">
    <property type="component" value="Unassembled WGS sequence"/>
</dbReference>
<dbReference type="PROSITE" id="PS51482">
    <property type="entry name" value="DEGV"/>
    <property type="match status" value="1"/>
</dbReference>
<dbReference type="SUPFAM" id="SSF82549">
    <property type="entry name" value="DAK1/DegV-like"/>
    <property type="match status" value="1"/>
</dbReference>
<dbReference type="PROSITE" id="PS51480">
    <property type="entry name" value="DHAL"/>
    <property type="match status" value="1"/>
</dbReference>
<organism evidence="3 4">
    <name type="scientific">Anoxynatronum sibiricum</name>
    <dbReference type="NCBI Taxonomy" id="210623"/>
    <lineage>
        <taxon>Bacteria</taxon>
        <taxon>Bacillati</taxon>
        <taxon>Bacillota</taxon>
        <taxon>Clostridia</taxon>
        <taxon>Eubacteriales</taxon>
        <taxon>Clostridiaceae</taxon>
        <taxon>Anoxynatronum</taxon>
    </lineage>
</organism>
<evidence type="ECO:0000259" key="2">
    <source>
        <dbReference type="PROSITE" id="PS51480"/>
    </source>
</evidence>
<dbReference type="InterPro" id="IPR033470">
    <property type="entry name" value="FakA-like_C"/>
</dbReference>
<evidence type="ECO:0000313" key="4">
    <source>
        <dbReference type="Proteomes" id="UP001407405"/>
    </source>
</evidence>
<proteinExistence type="predicted"/>
<keyword evidence="4" id="KW-1185">Reference proteome</keyword>
<evidence type="ECO:0000313" key="3">
    <source>
        <dbReference type="EMBL" id="MEN1758985.1"/>
    </source>
</evidence>
<dbReference type="Gene3D" id="3.40.50.10170">
    <property type="match status" value="1"/>
</dbReference>
<dbReference type="InterPro" id="IPR003797">
    <property type="entry name" value="DegV"/>
</dbReference>
<dbReference type="Gene3D" id="1.25.40.340">
    <property type="match status" value="1"/>
</dbReference>
<dbReference type="InterPro" id="IPR043168">
    <property type="entry name" value="DegV_C"/>
</dbReference>
<gene>
    <name evidence="3" type="ORF">AAIG11_00740</name>
</gene>
<dbReference type="Gene3D" id="3.30.1180.10">
    <property type="match status" value="1"/>
</dbReference>
<sequence>MKIRYINGTRIYYAFLAGTREVTQQRRHLNEINVFPVADGDTGSNMASTLNHILQTVKPTTSIYETLQSIADASLAGARGNSGIILAQFLNGVAAEVHQHQVMTAERFGQTLVNSVPYAYGSMAQPVEGTMLTVIRAWAEAFHEAGKASNDFVEILNSSLEKARDALIKTPEKLEVLKKAKVVDSGGQGFVHFLEGIGKMIQSGNYKQFLGRPAEVAEDVISYEVLSPEETTYRYCTEGMLSGEHIALEEIKEMLKQQGDSVIVAGNEFRCRFHFHTDHPENVFVKLMKHGQLTEQKVDDMVRQQDALFRRKTAVALVTDSIADLPRSFQDDYQVFQIPLQVMVEGAPFLDQVTLTTSTLFQVLEDVTEYPTSSQPTVKKVQETLDFLLQQYDEVLMLSVSAQNSGTWQTFRQAAADMQRPGKRIHVIDTRKNSGAEGLLVMMAAEAIQAGKSLEEVSHLVENLIPKTHIYVSVATFEYMVRGGRVSPMKGRLAKWMNLKPIVSLDETGKGVAFGKAFSRAANTRKIMEIVKRHHAESPVERYCVVHADASEKAEEYAEKLTQILGMPPAYVTEISPIVALNAGRGAVAVALVQK</sequence>
<dbReference type="EMBL" id="JBCITM010000001">
    <property type="protein sequence ID" value="MEN1758985.1"/>
    <property type="molecule type" value="Genomic_DNA"/>
</dbReference>
<evidence type="ECO:0000256" key="1">
    <source>
        <dbReference type="ARBA" id="ARBA00023121"/>
    </source>
</evidence>
<reference evidence="3 4" key="1">
    <citation type="submission" date="2024-04" db="EMBL/GenBank/DDBJ databases">
        <title>Genome sequencing and metabolic network reconstruction of aminoacids and betaine degradation by Anoxynatronum sibiricum.</title>
        <authorList>
            <person name="Detkova E.N."/>
            <person name="Boltjanskaja Y.V."/>
            <person name="Mardanov A.V."/>
            <person name="Kevbrin V."/>
        </authorList>
    </citation>
    <scope>NUCLEOTIDE SEQUENCE [LARGE SCALE GENOMIC DNA]</scope>
    <source>
        <strain evidence="3 4">Z-7981</strain>
    </source>
</reference>
<protein>
    <submittedName>
        <fullName evidence="3">DegV family protein</fullName>
    </submittedName>
</protein>
<accession>A0ABU9VP91</accession>
<dbReference type="InterPro" id="IPR036117">
    <property type="entry name" value="DhaL_dom_sf"/>
</dbReference>
<dbReference type="InterPro" id="IPR004007">
    <property type="entry name" value="DhaL_dom"/>
</dbReference>
<dbReference type="SUPFAM" id="SSF101473">
    <property type="entry name" value="DhaL-like"/>
    <property type="match status" value="1"/>
</dbReference>